<gene>
    <name evidence="2" type="ORF">AAH949_05205</name>
</gene>
<feature type="domain" description="FHA" evidence="1">
    <location>
        <begin position="33"/>
        <end position="101"/>
    </location>
</feature>
<dbReference type="InterPro" id="IPR000253">
    <property type="entry name" value="FHA_dom"/>
</dbReference>
<accession>A0AAU7E3N9</accession>
<dbReference type="InterPro" id="IPR008984">
    <property type="entry name" value="SMAD_FHA_dom_sf"/>
</dbReference>
<evidence type="ECO:0000259" key="1">
    <source>
        <dbReference type="Pfam" id="PF00498"/>
    </source>
</evidence>
<sequence>MTMEEIKLGIIIENYEDCKSQRKAEVFDTKGGIIGSGSDCAFCVQDKLGQIKSAHAKISYEEGCFTLSPIEDSEIFYNGSFSKMASGYETMVNQGDIFKIGDIKFCFVDAKSVEEHLKEDKKQLQDIPKHKEFDELIIKPRGQVSIEFNEKKELQDIITNNNNYDFIEKEKSDIEVLKEFNQKDPNQMDYENILKSLTKMFKDLKSKQKSAKLNTEYSSLHIKDLESIMANIPLVKSTQLLNLVAISLIAKELYSPIFEEMQENMFIKYFEAALQNNIKEDKILFENLLMKALEKYMKDF</sequence>
<name>A0AAU7E3N9_9BACT</name>
<dbReference type="CDD" id="cd00060">
    <property type="entry name" value="FHA"/>
    <property type="match status" value="1"/>
</dbReference>
<protein>
    <submittedName>
        <fullName evidence="2">FHA domain-containing protein</fullName>
    </submittedName>
</protein>
<dbReference type="Pfam" id="PF00498">
    <property type="entry name" value="FHA"/>
    <property type="match status" value="1"/>
</dbReference>
<reference evidence="2" key="1">
    <citation type="submission" date="2024-05" db="EMBL/GenBank/DDBJ databases">
        <title>Campylobacter coli isolated from environmental waters in Slovenia.</title>
        <authorList>
            <person name="Zautner A.E."/>
            <person name="Bunk B."/>
            <person name="Riedel T."/>
            <person name="Sproeer C."/>
        </authorList>
    </citation>
    <scope>NUCLEOTIDE SEQUENCE</scope>
    <source>
        <strain evidence="2">CCS1377</strain>
    </source>
</reference>
<dbReference type="SUPFAM" id="SSF49879">
    <property type="entry name" value="SMAD/FHA domain"/>
    <property type="match status" value="1"/>
</dbReference>
<dbReference type="Gene3D" id="2.60.200.20">
    <property type="match status" value="1"/>
</dbReference>
<dbReference type="EMBL" id="CP155620">
    <property type="protein sequence ID" value="XBJ28505.1"/>
    <property type="molecule type" value="Genomic_DNA"/>
</dbReference>
<dbReference type="AlphaFoldDB" id="A0AAU7E3N9"/>
<organism evidence="2">
    <name type="scientific">Campylobacter sp. CCS1377</name>
    <dbReference type="NCBI Taxonomy" id="3158229"/>
    <lineage>
        <taxon>Bacteria</taxon>
        <taxon>Pseudomonadati</taxon>
        <taxon>Campylobacterota</taxon>
        <taxon>Epsilonproteobacteria</taxon>
        <taxon>Campylobacterales</taxon>
        <taxon>Campylobacteraceae</taxon>
        <taxon>Campylobacter</taxon>
    </lineage>
</organism>
<proteinExistence type="predicted"/>
<dbReference type="RefSeq" id="WP_348518133.1">
    <property type="nucleotide sequence ID" value="NZ_CP155620.1"/>
</dbReference>
<evidence type="ECO:0000313" key="2">
    <source>
        <dbReference type="EMBL" id="XBJ28505.1"/>
    </source>
</evidence>